<proteinExistence type="predicted"/>
<dbReference type="EMBL" id="AP021906">
    <property type="protein sequence ID" value="BBP93263.1"/>
    <property type="molecule type" value="Genomic_DNA"/>
</dbReference>
<evidence type="ECO:0000313" key="1">
    <source>
        <dbReference type="EMBL" id="BBP93263.1"/>
    </source>
</evidence>
<organism evidence="1 2">
    <name type="scientific">Bacillus safensis</name>
    <dbReference type="NCBI Taxonomy" id="561879"/>
    <lineage>
        <taxon>Bacteria</taxon>
        <taxon>Bacillati</taxon>
        <taxon>Bacillota</taxon>
        <taxon>Bacilli</taxon>
        <taxon>Bacillales</taxon>
        <taxon>Bacillaceae</taxon>
        <taxon>Bacillus</taxon>
    </lineage>
</organism>
<reference evidence="1 2" key="1">
    <citation type="submission" date="2019-12" db="EMBL/GenBank/DDBJ databases">
        <title>Full genome sequence of a Bacillus safensis strain isolated from commercially available natto in Indonesia.</title>
        <authorList>
            <person name="Yoshida M."/>
            <person name="Uomi M."/>
            <person name="Waturangi D."/>
            <person name="Ekaputri J.J."/>
            <person name="Setiamarga D.H.E."/>
        </authorList>
    </citation>
    <scope>NUCLEOTIDE SEQUENCE [LARGE SCALE GENOMIC DNA]</scope>
    <source>
        <strain evidence="1 2">IDN1</strain>
    </source>
</reference>
<accession>A0A5S9MJK9</accession>
<gene>
    <name evidence="1" type="ORF">BsIDN1_68810</name>
</gene>
<dbReference type="AlphaFoldDB" id="A0A5S9MJK9"/>
<evidence type="ECO:0000313" key="2">
    <source>
        <dbReference type="Proteomes" id="UP000464658"/>
    </source>
</evidence>
<name>A0A5S9MJK9_BACIA</name>
<dbReference type="Proteomes" id="UP000464658">
    <property type="component" value="Chromosome"/>
</dbReference>
<protein>
    <submittedName>
        <fullName evidence="1">Uncharacterized protein</fullName>
    </submittedName>
</protein>
<sequence length="64" mass="7556">MSYDDFIDYRFTLLLLTILFQKKDNRTQKKKKSAELSEFEIFSYAPPLQRKTPSPTLNDAPKQV</sequence>